<dbReference type="Proteomes" id="UP001209540">
    <property type="component" value="Unassembled WGS sequence"/>
</dbReference>
<dbReference type="PANTHER" id="PTHR46093">
    <property type="entry name" value="ACYL-COA-BINDING DOMAIN-CONTAINING PROTEIN 5"/>
    <property type="match status" value="1"/>
</dbReference>
<comment type="caution">
    <text evidence="4">The sequence shown here is derived from an EMBL/GenBank/DDBJ whole genome shotgun (WGS) entry which is preliminary data.</text>
</comment>
<evidence type="ECO:0008006" key="6">
    <source>
        <dbReference type="Google" id="ProtNLM"/>
    </source>
</evidence>
<feature type="non-terminal residue" evidence="4">
    <location>
        <position position="1"/>
    </location>
</feature>
<sequence>MTREKIPVVWGGAGFTIGDTFYVYGGQGENAGSFSQFTELSFDTAGVVQYKRLNENGPSSQFGQAVVLPGNESFAIIGGASGLNASTTVGEPLRASVYSFAQKSWTTLPGLEGADPSAVPIQRQEHTAVMAPNGLIYIAGGIPSTVNRTILADSWSYNPENGVFTALSTPPRGLYASTATALPDGRIVYIGGFFWEENMPDNMFGATLKYTRLVIYHTSNDTWTFQDVRIFNVFFGYTMMFLYYVLIYEIYKGDNNDAPEKRISYNHLWMLDTQEWKWYNPSIPGTQPVTRSGTSAGLLSQKYIVFGFGISRSIFYNSLDILLTASVTNEDSKEVDLTSPKWVNNVSTGEIADEEKWSPSGLSGGVIAAVVIVCVVVALMLLYLLYRFRYRVRRAIMRIHYGIWNPRTGEPLWAETARLISKVILLFLFLAFFVFVLIQVIRSPKATYIVMDTTPNARVCFEGFTPAENTEFGFEYPIVGCVTDAGDVCDDHLTKLDLEYYDPSFMGNLGQHVCYLFTGTKDRAMYDYETLLLDNEIVPQRNNGTNVHFTFYVNDKTENGRIHITFYPEKRNPNRVIFLAQHQRELNDQDIADFLESDNDDFDALHTVDLHPLDEGYVQYQLESKEYLEDVGWNYVGFAPVHNSTPEVSIVQRVQNAPGLGGGLLNAGEKMISRLTIAPASTSIMVHREQKIYSLVNAVGFIGGLFGLFVAFQTIMFGFRPRSPFGIVHRWSVGDMRRSISSGLKDRFDLNRTPVPLVNPV</sequence>
<keyword evidence="1" id="KW-0880">Kelch repeat</keyword>
<accession>A0AAD5P9U2</accession>
<keyword evidence="3" id="KW-1133">Transmembrane helix</keyword>
<name>A0AAD5P9U2_9FUNG</name>
<feature type="transmembrane region" description="Helical" evidence="3">
    <location>
        <begin position="230"/>
        <end position="251"/>
    </location>
</feature>
<protein>
    <recommendedName>
        <fullName evidence="6">Galactose oxidase</fullName>
    </recommendedName>
</protein>
<organism evidence="4 5">
    <name type="scientific">Phascolomyces articulosus</name>
    <dbReference type="NCBI Taxonomy" id="60185"/>
    <lineage>
        <taxon>Eukaryota</taxon>
        <taxon>Fungi</taxon>
        <taxon>Fungi incertae sedis</taxon>
        <taxon>Mucoromycota</taxon>
        <taxon>Mucoromycotina</taxon>
        <taxon>Mucoromycetes</taxon>
        <taxon>Mucorales</taxon>
        <taxon>Lichtheimiaceae</taxon>
        <taxon>Phascolomyces</taxon>
    </lineage>
</organism>
<dbReference type="PANTHER" id="PTHR46093:SF18">
    <property type="entry name" value="FIBRONECTIN TYPE-III DOMAIN-CONTAINING PROTEIN"/>
    <property type="match status" value="1"/>
</dbReference>
<dbReference type="SUPFAM" id="SSF117281">
    <property type="entry name" value="Kelch motif"/>
    <property type="match status" value="1"/>
</dbReference>
<dbReference type="AlphaFoldDB" id="A0AAD5P9U2"/>
<proteinExistence type="predicted"/>
<feature type="transmembrane region" description="Helical" evidence="3">
    <location>
        <begin position="692"/>
        <end position="712"/>
    </location>
</feature>
<reference evidence="4" key="2">
    <citation type="submission" date="2023-02" db="EMBL/GenBank/DDBJ databases">
        <authorList>
            <consortium name="DOE Joint Genome Institute"/>
            <person name="Mondo S.J."/>
            <person name="Chang Y."/>
            <person name="Wang Y."/>
            <person name="Ahrendt S."/>
            <person name="Andreopoulos W."/>
            <person name="Barry K."/>
            <person name="Beard J."/>
            <person name="Benny G.L."/>
            <person name="Blankenship S."/>
            <person name="Bonito G."/>
            <person name="Cuomo C."/>
            <person name="Desiro A."/>
            <person name="Gervers K.A."/>
            <person name="Hundley H."/>
            <person name="Kuo A."/>
            <person name="LaButti K."/>
            <person name="Lang B.F."/>
            <person name="Lipzen A."/>
            <person name="O'Donnell K."/>
            <person name="Pangilinan J."/>
            <person name="Reynolds N."/>
            <person name="Sandor L."/>
            <person name="Smith M.W."/>
            <person name="Tsang A."/>
            <person name="Grigoriev I.V."/>
            <person name="Stajich J.E."/>
            <person name="Spatafora J.W."/>
        </authorList>
    </citation>
    <scope>NUCLEOTIDE SEQUENCE</scope>
    <source>
        <strain evidence="4">RSA 2281</strain>
    </source>
</reference>
<dbReference type="Gene3D" id="2.120.10.80">
    <property type="entry name" value="Kelch-type beta propeller"/>
    <property type="match status" value="1"/>
</dbReference>
<keyword evidence="3" id="KW-0812">Transmembrane</keyword>
<keyword evidence="3" id="KW-0472">Membrane</keyword>
<reference evidence="4" key="1">
    <citation type="journal article" date="2022" name="IScience">
        <title>Evolution of zygomycete secretomes and the origins of terrestrial fungal ecologies.</title>
        <authorList>
            <person name="Chang Y."/>
            <person name="Wang Y."/>
            <person name="Mondo S."/>
            <person name="Ahrendt S."/>
            <person name="Andreopoulos W."/>
            <person name="Barry K."/>
            <person name="Beard J."/>
            <person name="Benny G.L."/>
            <person name="Blankenship S."/>
            <person name="Bonito G."/>
            <person name="Cuomo C."/>
            <person name="Desiro A."/>
            <person name="Gervers K.A."/>
            <person name="Hundley H."/>
            <person name="Kuo A."/>
            <person name="LaButti K."/>
            <person name="Lang B.F."/>
            <person name="Lipzen A."/>
            <person name="O'Donnell K."/>
            <person name="Pangilinan J."/>
            <person name="Reynolds N."/>
            <person name="Sandor L."/>
            <person name="Smith M.E."/>
            <person name="Tsang A."/>
            <person name="Grigoriev I.V."/>
            <person name="Stajich J.E."/>
            <person name="Spatafora J.W."/>
        </authorList>
    </citation>
    <scope>NUCLEOTIDE SEQUENCE</scope>
    <source>
        <strain evidence="4">RSA 2281</strain>
    </source>
</reference>
<feature type="transmembrane region" description="Helical" evidence="3">
    <location>
        <begin position="423"/>
        <end position="441"/>
    </location>
</feature>
<evidence type="ECO:0000256" key="3">
    <source>
        <dbReference type="SAM" id="Phobius"/>
    </source>
</evidence>
<keyword evidence="2" id="KW-0677">Repeat</keyword>
<evidence type="ECO:0000256" key="1">
    <source>
        <dbReference type="ARBA" id="ARBA00022441"/>
    </source>
</evidence>
<evidence type="ECO:0000313" key="4">
    <source>
        <dbReference type="EMBL" id="KAI9250984.1"/>
    </source>
</evidence>
<evidence type="ECO:0000256" key="2">
    <source>
        <dbReference type="ARBA" id="ARBA00022737"/>
    </source>
</evidence>
<dbReference type="EMBL" id="JAIXMP010000031">
    <property type="protein sequence ID" value="KAI9250984.1"/>
    <property type="molecule type" value="Genomic_DNA"/>
</dbReference>
<evidence type="ECO:0000313" key="5">
    <source>
        <dbReference type="Proteomes" id="UP001209540"/>
    </source>
</evidence>
<gene>
    <name evidence="4" type="ORF">BDA99DRAFT_444710</name>
</gene>
<keyword evidence="5" id="KW-1185">Reference proteome</keyword>
<dbReference type="InterPro" id="IPR015915">
    <property type="entry name" value="Kelch-typ_b-propeller"/>
</dbReference>
<feature type="transmembrane region" description="Helical" evidence="3">
    <location>
        <begin position="366"/>
        <end position="386"/>
    </location>
</feature>